<dbReference type="EnsemblMetazoa" id="ISCW006592-RA">
    <property type="protein sequence ID" value="ISCW006592-PA"/>
    <property type="gene ID" value="ISCW006592"/>
</dbReference>
<dbReference type="GO" id="GO:0005777">
    <property type="term" value="C:peroxisome"/>
    <property type="evidence" value="ECO:0007669"/>
    <property type="project" value="UniProtKB-SubCell"/>
</dbReference>
<dbReference type="InterPro" id="IPR000873">
    <property type="entry name" value="AMP-dep_synth/lig_dom"/>
</dbReference>
<reference evidence="6" key="2">
    <citation type="submission" date="2020-05" db="UniProtKB">
        <authorList>
            <consortium name="EnsemblMetazoa"/>
        </authorList>
    </citation>
    <scope>IDENTIFICATION</scope>
    <source>
        <strain evidence="6">wikel</strain>
    </source>
</reference>
<organism>
    <name type="scientific">Ixodes scapularis</name>
    <name type="common">Black-legged tick</name>
    <name type="synonym">Deer tick</name>
    <dbReference type="NCBI Taxonomy" id="6945"/>
    <lineage>
        <taxon>Eukaryota</taxon>
        <taxon>Metazoa</taxon>
        <taxon>Ecdysozoa</taxon>
        <taxon>Arthropoda</taxon>
        <taxon>Chelicerata</taxon>
        <taxon>Arachnida</taxon>
        <taxon>Acari</taxon>
        <taxon>Parasitiformes</taxon>
        <taxon>Ixodida</taxon>
        <taxon>Ixodoidea</taxon>
        <taxon>Ixodidae</taxon>
        <taxon>Ixodinae</taxon>
        <taxon>Ixodes</taxon>
    </lineage>
</organism>
<evidence type="ECO:0000259" key="3">
    <source>
        <dbReference type="Pfam" id="PF00501"/>
    </source>
</evidence>
<keyword evidence="7" id="KW-1185">Reference proteome</keyword>
<proteinExistence type="predicted"/>
<dbReference type="GO" id="GO:0016405">
    <property type="term" value="F:CoA-ligase activity"/>
    <property type="evidence" value="ECO:0000318"/>
    <property type="project" value="GO_Central"/>
</dbReference>
<feature type="domain" description="AMP-binding enzyme C-terminal" evidence="4">
    <location>
        <begin position="162"/>
        <end position="242"/>
    </location>
</feature>
<dbReference type="VEuPathDB" id="VectorBase:ISCW006592"/>
<sequence>MQSIIDEARTTKASVPRVKTILLAGSLSPRSLGKDLCEVFGVETLSNIYALSETFGVVSATPPGHVTTDNVGFPVAGCKVKIVDPVSGKTMASFEHGEIWTQCSSVMKGYHGRPEATADVLIADGWFRTGDLGYHDDEGRLYIVDRLKQMIKCMDNQLAPAELEEILLSHDAVKEVAVVGIPSAKYGEAPAACVVLKEEYREKHEAVEEDLKQLIAGQTAVYKHLYGGVIFMDSLPKSDIGKILRQALKSEVEARRASESSE</sequence>
<evidence type="ECO:0000313" key="7">
    <source>
        <dbReference type="Proteomes" id="UP000001555"/>
    </source>
</evidence>
<dbReference type="HOGENOM" id="CLU_000022_17_0_1"/>
<gene>
    <name evidence="5" type="ORF">IscW_ISCW006592</name>
</gene>
<dbReference type="STRING" id="6945.B7PLS7"/>
<evidence type="ECO:0000313" key="6">
    <source>
        <dbReference type="EnsemblMetazoa" id="ISCW006592-PA"/>
    </source>
</evidence>
<dbReference type="OrthoDB" id="1898221at2759"/>
<name>B7PLS7_IXOSC</name>
<dbReference type="Pfam" id="PF00501">
    <property type="entry name" value="AMP-binding"/>
    <property type="match status" value="1"/>
</dbReference>
<dbReference type="InParanoid" id="B7PLS7"/>
<dbReference type="Proteomes" id="UP000001555">
    <property type="component" value="Unassembled WGS sequence"/>
</dbReference>
<dbReference type="PANTHER" id="PTHR24096:SF422">
    <property type="entry name" value="BCDNA.GH02901"/>
    <property type="match status" value="1"/>
</dbReference>
<dbReference type="Gene3D" id="3.40.50.12780">
    <property type="entry name" value="N-terminal domain of ligase-like"/>
    <property type="match status" value="1"/>
</dbReference>
<dbReference type="Pfam" id="PF13193">
    <property type="entry name" value="AMP-binding_C"/>
    <property type="match status" value="1"/>
</dbReference>
<dbReference type="InterPro" id="IPR045851">
    <property type="entry name" value="AMP-bd_C_sf"/>
</dbReference>
<keyword evidence="2" id="KW-0576">Peroxisome</keyword>
<dbReference type="PaxDb" id="6945-B7PLS7"/>
<dbReference type="EMBL" id="ABJB010219298">
    <property type="status" value="NOT_ANNOTATED_CDS"/>
    <property type="molecule type" value="Genomic_DNA"/>
</dbReference>
<dbReference type="AlphaFoldDB" id="B7PLS7"/>
<dbReference type="Gene3D" id="3.30.300.30">
    <property type="match status" value="1"/>
</dbReference>
<accession>B7PLS7</accession>
<keyword evidence="5" id="KW-0560">Oxidoreductase</keyword>
<evidence type="ECO:0000256" key="1">
    <source>
        <dbReference type="ARBA" id="ARBA00004275"/>
    </source>
</evidence>
<dbReference type="GO" id="GO:0016491">
    <property type="term" value="F:oxidoreductase activity"/>
    <property type="evidence" value="ECO:0007669"/>
    <property type="project" value="UniProtKB-KW"/>
</dbReference>
<dbReference type="PANTHER" id="PTHR24096">
    <property type="entry name" value="LONG-CHAIN-FATTY-ACID--COA LIGASE"/>
    <property type="match status" value="1"/>
</dbReference>
<reference evidence="5 7" key="1">
    <citation type="submission" date="2008-03" db="EMBL/GenBank/DDBJ databases">
        <title>Annotation of Ixodes scapularis.</title>
        <authorList>
            <consortium name="Ixodes scapularis Genome Project Consortium"/>
            <person name="Caler E."/>
            <person name="Hannick L.I."/>
            <person name="Bidwell S."/>
            <person name="Joardar V."/>
            <person name="Thiagarajan M."/>
            <person name="Amedeo P."/>
            <person name="Galinsky K.J."/>
            <person name="Schobel S."/>
            <person name="Inman J."/>
            <person name="Hostetler J."/>
            <person name="Miller J."/>
            <person name="Hammond M."/>
            <person name="Megy K."/>
            <person name="Lawson D."/>
            <person name="Kodira C."/>
            <person name="Sutton G."/>
            <person name="Meyer J."/>
            <person name="Hill C.A."/>
            <person name="Birren B."/>
            <person name="Nene V."/>
            <person name="Collins F."/>
            <person name="Alarcon-Chaidez F."/>
            <person name="Wikel S."/>
            <person name="Strausberg R."/>
        </authorList>
    </citation>
    <scope>NUCLEOTIDE SEQUENCE [LARGE SCALE GENOMIC DNA]</scope>
    <source>
        <strain evidence="7">Wikel</strain>
        <strain evidence="5">Wikel colony</strain>
    </source>
</reference>
<evidence type="ECO:0000256" key="2">
    <source>
        <dbReference type="ARBA" id="ARBA00023140"/>
    </source>
</evidence>
<feature type="domain" description="AMP-dependent synthetase/ligase" evidence="3">
    <location>
        <begin position="12"/>
        <end position="111"/>
    </location>
</feature>
<dbReference type="InterPro" id="IPR042099">
    <property type="entry name" value="ANL_N_sf"/>
</dbReference>
<dbReference type="VEuPathDB" id="VectorBase:ISCP_025097"/>
<dbReference type="InterPro" id="IPR025110">
    <property type="entry name" value="AMP-bd_C"/>
</dbReference>
<comment type="subcellular location">
    <subcellularLocation>
        <location evidence="1">Peroxisome</location>
    </subcellularLocation>
</comment>
<evidence type="ECO:0000313" key="5">
    <source>
        <dbReference type="EMBL" id="EEC07549.1"/>
    </source>
</evidence>
<protein>
    <submittedName>
        <fullName evidence="5 6">Acyl-CoA synthetase, putative</fullName>
        <ecNumber evidence="5">1.13.12.7</ecNumber>
    </submittedName>
</protein>
<dbReference type="VEuPathDB" id="VectorBase:ISCI006592"/>
<dbReference type="EMBL" id="DS742756">
    <property type="protein sequence ID" value="EEC07549.1"/>
    <property type="molecule type" value="Genomic_DNA"/>
</dbReference>
<dbReference type="SUPFAM" id="SSF56801">
    <property type="entry name" value="Acetyl-CoA synthetase-like"/>
    <property type="match status" value="1"/>
</dbReference>
<dbReference type="EC" id="1.13.12.7" evidence="5"/>
<evidence type="ECO:0000259" key="4">
    <source>
        <dbReference type="Pfam" id="PF13193"/>
    </source>
</evidence>